<accession>A0A915JYQ0</accession>
<dbReference type="WBParaSite" id="nRc.2.0.1.t30812-RA">
    <property type="protein sequence ID" value="nRc.2.0.1.t30812-RA"/>
    <property type="gene ID" value="nRc.2.0.1.g30812"/>
</dbReference>
<dbReference type="GO" id="GO:0005261">
    <property type="term" value="F:monoatomic cation channel activity"/>
    <property type="evidence" value="ECO:0007669"/>
    <property type="project" value="TreeGrafter"/>
</dbReference>
<evidence type="ECO:0000259" key="1">
    <source>
        <dbReference type="Pfam" id="PF12166"/>
    </source>
</evidence>
<dbReference type="PANTHER" id="PTHR13167">
    <property type="entry name" value="PIEZO-TYPE MECHANOSENSITIVE ION CHANNEL COMPONENT"/>
    <property type="match status" value="1"/>
</dbReference>
<protein>
    <submittedName>
        <fullName evidence="3">Piezo non-specific cation channel R-Ras-binding domain-containing protein</fullName>
    </submittedName>
</protein>
<name>A0A915JYQ0_ROMCU</name>
<proteinExistence type="predicted"/>
<keyword evidence="2" id="KW-1185">Reference proteome</keyword>
<dbReference type="GO" id="GO:0071260">
    <property type="term" value="P:cellular response to mechanical stimulus"/>
    <property type="evidence" value="ECO:0007669"/>
    <property type="project" value="TreeGrafter"/>
</dbReference>
<dbReference type="InterPro" id="IPR031334">
    <property type="entry name" value="Piezo_cap_dom"/>
</dbReference>
<feature type="domain" description="Piezo non-specific cation channel cap" evidence="1">
    <location>
        <begin position="6"/>
        <end position="355"/>
    </location>
</feature>
<dbReference type="GO" id="GO:0008381">
    <property type="term" value="F:mechanosensitive monoatomic ion channel activity"/>
    <property type="evidence" value="ECO:0007669"/>
    <property type="project" value="InterPro"/>
</dbReference>
<evidence type="ECO:0000313" key="2">
    <source>
        <dbReference type="Proteomes" id="UP000887565"/>
    </source>
</evidence>
<dbReference type="GO" id="GO:0050982">
    <property type="term" value="P:detection of mechanical stimulus"/>
    <property type="evidence" value="ECO:0007669"/>
    <property type="project" value="TreeGrafter"/>
</dbReference>
<dbReference type="GO" id="GO:0042391">
    <property type="term" value="P:regulation of membrane potential"/>
    <property type="evidence" value="ECO:0007669"/>
    <property type="project" value="TreeGrafter"/>
</dbReference>
<reference evidence="3" key="1">
    <citation type="submission" date="2022-11" db="UniProtKB">
        <authorList>
            <consortium name="WormBaseParasite"/>
        </authorList>
    </citation>
    <scope>IDENTIFICATION</scope>
</reference>
<dbReference type="AlphaFoldDB" id="A0A915JYQ0"/>
<organism evidence="2 3">
    <name type="scientific">Romanomermis culicivorax</name>
    <name type="common">Nematode worm</name>
    <dbReference type="NCBI Taxonomy" id="13658"/>
    <lineage>
        <taxon>Eukaryota</taxon>
        <taxon>Metazoa</taxon>
        <taxon>Ecdysozoa</taxon>
        <taxon>Nematoda</taxon>
        <taxon>Enoplea</taxon>
        <taxon>Dorylaimia</taxon>
        <taxon>Mermithida</taxon>
        <taxon>Mermithoidea</taxon>
        <taxon>Mermithidae</taxon>
        <taxon>Romanomermis</taxon>
    </lineage>
</organism>
<dbReference type="Pfam" id="PF12166">
    <property type="entry name" value="Piezo_cap"/>
    <property type="match status" value="1"/>
</dbReference>
<dbReference type="InterPro" id="IPR027272">
    <property type="entry name" value="Piezo"/>
</dbReference>
<dbReference type="Proteomes" id="UP000887565">
    <property type="component" value="Unplaced"/>
</dbReference>
<evidence type="ECO:0000313" key="3">
    <source>
        <dbReference type="WBParaSite" id="nRc.2.0.1.t30812-RA"/>
    </source>
</evidence>
<dbReference type="PANTHER" id="PTHR13167:SF25">
    <property type="entry name" value="PIEZO-TYPE MECHANOSENSITIVE ION CHANNEL COMPONENT"/>
    <property type="match status" value="1"/>
</dbReference>
<sequence length="360" mass="41618">MREKFDDKRSLMFLRDYSMSSTQKVIFDQESDIAWTISHPSRRKLLHNLRNSTSDMSLIFKWQFTRPRESSDKEPATQSSSTTILLKPRSPIRDQLVKLLNATMDDSNYLSDNGRQRGGDIEGDEPTSFGVVQINRTFPAFVELPPYGQVEPVRPMLQNFYEHNFRAKFKKDDENQNENRTRKIKNVNNNYHDFPIVEEGFTTLQLELRSMGRIFKTCNSETPKTCTSYRSGGSDYWVAVGVEPMGEKIATKNIEMVIFVDKVFPSALDVFTSKGIIGVYVVVVLAAGRFMRSLVVTSPLEIMITEMPNVDKILQLCLDIYLVREARDFFLELDLFAKLIFLIRSPETLIKWTRPKLKYT</sequence>
<dbReference type="GO" id="GO:0005886">
    <property type="term" value="C:plasma membrane"/>
    <property type="evidence" value="ECO:0007669"/>
    <property type="project" value="TreeGrafter"/>
</dbReference>